<evidence type="ECO:0000259" key="12">
    <source>
        <dbReference type="PROSITE" id="PS50887"/>
    </source>
</evidence>
<proteinExistence type="predicted"/>
<keyword evidence="14" id="KW-1185">Reference proteome</keyword>
<keyword evidence="9" id="KW-0175">Coiled coil</keyword>
<feature type="transmembrane region" description="Helical" evidence="10">
    <location>
        <begin position="56"/>
        <end position="85"/>
    </location>
</feature>
<feature type="coiled-coil region" evidence="9">
    <location>
        <begin position="316"/>
        <end position="343"/>
    </location>
</feature>
<dbReference type="GO" id="GO:0005524">
    <property type="term" value="F:ATP binding"/>
    <property type="evidence" value="ECO:0007669"/>
    <property type="project" value="UniProtKB-KW"/>
</dbReference>
<dbReference type="PRINTS" id="PR00344">
    <property type="entry name" value="BCTRLSENSOR"/>
</dbReference>
<evidence type="ECO:0000256" key="1">
    <source>
        <dbReference type="ARBA" id="ARBA00000085"/>
    </source>
</evidence>
<protein>
    <recommendedName>
        <fullName evidence="2">histidine kinase</fullName>
        <ecNumber evidence="2">2.7.13.3</ecNumber>
    </recommendedName>
</protein>
<reference evidence="13" key="1">
    <citation type="submission" date="2020-09" db="EMBL/GenBank/DDBJ databases">
        <title>A novel bacterium of genus Hazenella, isolated from South China Sea.</title>
        <authorList>
            <person name="Huang H."/>
            <person name="Mo K."/>
            <person name="Hu Y."/>
        </authorList>
    </citation>
    <scope>NUCLEOTIDE SEQUENCE</scope>
    <source>
        <strain evidence="13">IB182357</strain>
    </source>
</reference>
<evidence type="ECO:0000259" key="11">
    <source>
        <dbReference type="PROSITE" id="PS50109"/>
    </source>
</evidence>
<dbReference type="PROSITE" id="PS50887">
    <property type="entry name" value="GGDEF"/>
    <property type="match status" value="1"/>
</dbReference>
<accession>A0A926RTR2</accession>
<dbReference type="RefSeq" id="WP_191139444.1">
    <property type="nucleotide sequence ID" value="NZ_JACXAG020000003.1"/>
</dbReference>
<sequence length="594" mass="68042">MDDVDMISNSLVGEWIEHFSEQSEIMYGFVVGITILLLVTLVLLKQKHIEKLPPYAYVLGILICVAILDAMTKSVSPLSVFLILLGYMQFRSVEENSAIITILFTATYLLVDILTFPYDTMHILELVSHAALFLWISWLALQVKQAFFEKSRLKERQKYMTIRMNEAQNRILEYNEEIEETYRRDYLTALYNFGAFQEQVIYGLTRLSKDHSFHVICMDLTDFQQINIKEGIDVGDQVLVEIANRLKEALPSSAIIARYDGDQFAIGMIGNQLILRRLLESIEAVMKEIQTEHFLLNYCLGSASYPEEASCGAELIRLAEQRLTIQQRRIRNQEEEHKKHLEKLSAVGQLAAGLAHEIRNPLTSIRGFVQISAAESESVKKWESIILPEIDRINQLLKQFLNLSESRPAHYAYFNLEQVIYDVLSLMQPKATLMGHDLVPRSCAEQLDMEADAEQIKQILINLIQNALESFQEKGVVEVHWRQIDQEVRIEIRDNGTGIKPENLTKIFEPFFSTKGDGTGMGLSVCHRIVTEHKGQIHVSSQPGRGTIFHLTLPLNQRDVQREDSDSEQKMMDSLEFVQEVSSTFARNRRGEVI</sequence>
<feature type="transmembrane region" description="Helical" evidence="10">
    <location>
        <begin position="123"/>
        <end position="141"/>
    </location>
</feature>
<evidence type="ECO:0000256" key="7">
    <source>
        <dbReference type="ARBA" id="ARBA00022840"/>
    </source>
</evidence>
<feature type="domain" description="GGDEF" evidence="12">
    <location>
        <begin position="211"/>
        <end position="339"/>
    </location>
</feature>
<dbReference type="SUPFAM" id="SSF55073">
    <property type="entry name" value="Nucleotide cyclase"/>
    <property type="match status" value="1"/>
</dbReference>
<keyword evidence="3" id="KW-0597">Phosphoprotein</keyword>
<keyword evidence="6" id="KW-0418">Kinase</keyword>
<dbReference type="Gene3D" id="1.10.287.130">
    <property type="match status" value="1"/>
</dbReference>
<dbReference type="Pfam" id="PF02518">
    <property type="entry name" value="HATPase_c"/>
    <property type="match status" value="1"/>
</dbReference>
<evidence type="ECO:0000256" key="5">
    <source>
        <dbReference type="ARBA" id="ARBA00022741"/>
    </source>
</evidence>
<dbReference type="PANTHER" id="PTHR43065">
    <property type="entry name" value="SENSOR HISTIDINE KINASE"/>
    <property type="match status" value="1"/>
</dbReference>
<dbReference type="EC" id="2.7.13.3" evidence="2"/>
<evidence type="ECO:0000256" key="3">
    <source>
        <dbReference type="ARBA" id="ARBA00022553"/>
    </source>
</evidence>
<keyword evidence="8" id="KW-0902">Two-component regulatory system</keyword>
<keyword evidence="7" id="KW-0067">ATP-binding</keyword>
<dbReference type="SUPFAM" id="SSF47384">
    <property type="entry name" value="Homodimeric domain of signal transducing histidine kinase"/>
    <property type="match status" value="1"/>
</dbReference>
<dbReference type="SMART" id="SM00388">
    <property type="entry name" value="HisKA"/>
    <property type="match status" value="1"/>
</dbReference>
<keyword evidence="10" id="KW-0812">Transmembrane</keyword>
<dbReference type="CDD" id="cd01949">
    <property type="entry name" value="GGDEF"/>
    <property type="match status" value="1"/>
</dbReference>
<name>A0A926RTR2_9BACL</name>
<keyword evidence="10" id="KW-1133">Transmembrane helix</keyword>
<dbReference type="Pfam" id="PF00512">
    <property type="entry name" value="HisKA"/>
    <property type="match status" value="1"/>
</dbReference>
<organism evidence="13 14">
    <name type="scientific">Polycladospora coralii</name>
    <dbReference type="NCBI Taxonomy" id="2771432"/>
    <lineage>
        <taxon>Bacteria</taxon>
        <taxon>Bacillati</taxon>
        <taxon>Bacillota</taxon>
        <taxon>Bacilli</taxon>
        <taxon>Bacillales</taxon>
        <taxon>Thermoactinomycetaceae</taxon>
        <taxon>Polycladospora</taxon>
    </lineage>
</organism>
<dbReference type="SMART" id="SM00267">
    <property type="entry name" value="GGDEF"/>
    <property type="match status" value="1"/>
</dbReference>
<dbReference type="SUPFAM" id="SSF55874">
    <property type="entry name" value="ATPase domain of HSP90 chaperone/DNA topoisomerase II/histidine kinase"/>
    <property type="match status" value="1"/>
</dbReference>
<feature type="transmembrane region" description="Helical" evidence="10">
    <location>
        <begin position="25"/>
        <end position="44"/>
    </location>
</feature>
<evidence type="ECO:0000256" key="6">
    <source>
        <dbReference type="ARBA" id="ARBA00022777"/>
    </source>
</evidence>
<keyword evidence="10" id="KW-0472">Membrane</keyword>
<feature type="domain" description="Histidine kinase" evidence="11">
    <location>
        <begin position="353"/>
        <end position="557"/>
    </location>
</feature>
<evidence type="ECO:0000256" key="4">
    <source>
        <dbReference type="ARBA" id="ARBA00022679"/>
    </source>
</evidence>
<dbReference type="Gene3D" id="3.30.70.270">
    <property type="match status" value="1"/>
</dbReference>
<dbReference type="Pfam" id="PF00990">
    <property type="entry name" value="GGDEF"/>
    <property type="match status" value="1"/>
</dbReference>
<comment type="caution">
    <text evidence="13">The sequence shown here is derived from an EMBL/GenBank/DDBJ whole genome shotgun (WGS) entry which is preliminary data.</text>
</comment>
<evidence type="ECO:0000256" key="8">
    <source>
        <dbReference type="ARBA" id="ARBA00023012"/>
    </source>
</evidence>
<dbReference type="PANTHER" id="PTHR43065:SF10">
    <property type="entry name" value="PEROXIDE STRESS-ACTIVATED HISTIDINE KINASE MAK3"/>
    <property type="match status" value="1"/>
</dbReference>
<dbReference type="CDD" id="cd00082">
    <property type="entry name" value="HisKA"/>
    <property type="match status" value="1"/>
</dbReference>
<dbReference type="InterPro" id="IPR029787">
    <property type="entry name" value="Nucleotide_cyclase"/>
</dbReference>
<dbReference type="SMART" id="SM00387">
    <property type="entry name" value="HATPase_c"/>
    <property type="match status" value="1"/>
</dbReference>
<dbReference type="NCBIfam" id="TIGR00254">
    <property type="entry name" value="GGDEF"/>
    <property type="match status" value="1"/>
</dbReference>
<dbReference type="EMBL" id="JACXAH010000008">
    <property type="protein sequence ID" value="MBD1372013.1"/>
    <property type="molecule type" value="Genomic_DNA"/>
</dbReference>
<keyword evidence="5" id="KW-0547">Nucleotide-binding</keyword>
<comment type="catalytic activity">
    <reaction evidence="1">
        <text>ATP + protein L-histidine = ADP + protein N-phospho-L-histidine.</text>
        <dbReference type="EC" id="2.7.13.3"/>
    </reaction>
</comment>
<evidence type="ECO:0000256" key="2">
    <source>
        <dbReference type="ARBA" id="ARBA00012438"/>
    </source>
</evidence>
<dbReference type="InterPro" id="IPR043128">
    <property type="entry name" value="Rev_trsase/Diguanyl_cyclase"/>
</dbReference>
<dbReference type="InterPro" id="IPR036097">
    <property type="entry name" value="HisK_dim/P_sf"/>
</dbReference>
<evidence type="ECO:0000313" key="13">
    <source>
        <dbReference type="EMBL" id="MBD1372013.1"/>
    </source>
</evidence>
<dbReference type="InterPro" id="IPR004358">
    <property type="entry name" value="Sig_transdc_His_kin-like_C"/>
</dbReference>
<feature type="transmembrane region" description="Helical" evidence="10">
    <location>
        <begin position="97"/>
        <end position="116"/>
    </location>
</feature>
<keyword evidence="4" id="KW-0808">Transferase</keyword>
<gene>
    <name evidence="13" type="ORF">IC620_06520</name>
</gene>
<dbReference type="AlphaFoldDB" id="A0A926RTR2"/>
<dbReference type="InterPro" id="IPR003661">
    <property type="entry name" value="HisK_dim/P_dom"/>
</dbReference>
<dbReference type="InterPro" id="IPR003594">
    <property type="entry name" value="HATPase_dom"/>
</dbReference>
<evidence type="ECO:0000256" key="10">
    <source>
        <dbReference type="SAM" id="Phobius"/>
    </source>
</evidence>
<dbReference type="GO" id="GO:0000155">
    <property type="term" value="F:phosphorelay sensor kinase activity"/>
    <property type="evidence" value="ECO:0007669"/>
    <property type="project" value="InterPro"/>
</dbReference>
<dbReference type="InterPro" id="IPR000160">
    <property type="entry name" value="GGDEF_dom"/>
</dbReference>
<evidence type="ECO:0000313" key="14">
    <source>
        <dbReference type="Proteomes" id="UP000661691"/>
    </source>
</evidence>
<dbReference type="InterPro" id="IPR005467">
    <property type="entry name" value="His_kinase_dom"/>
</dbReference>
<dbReference type="Gene3D" id="3.30.565.10">
    <property type="entry name" value="Histidine kinase-like ATPase, C-terminal domain"/>
    <property type="match status" value="1"/>
</dbReference>
<dbReference type="Proteomes" id="UP000661691">
    <property type="component" value="Unassembled WGS sequence"/>
</dbReference>
<evidence type="ECO:0000256" key="9">
    <source>
        <dbReference type="SAM" id="Coils"/>
    </source>
</evidence>
<dbReference type="PROSITE" id="PS50109">
    <property type="entry name" value="HIS_KIN"/>
    <property type="match status" value="1"/>
</dbReference>
<dbReference type="InterPro" id="IPR036890">
    <property type="entry name" value="HATPase_C_sf"/>
</dbReference>